<evidence type="ECO:0000256" key="1">
    <source>
        <dbReference type="SAM" id="Phobius"/>
    </source>
</evidence>
<evidence type="ECO:0000313" key="3">
    <source>
        <dbReference type="Proteomes" id="UP000244338"/>
    </source>
</evidence>
<proteinExistence type="predicted"/>
<protein>
    <submittedName>
        <fullName evidence="2">Uncharacterized protein</fullName>
    </submittedName>
</protein>
<dbReference type="EMBL" id="PEBX01000004">
    <property type="protein sequence ID" value="PTQ57639.1"/>
    <property type="molecule type" value="Genomic_DNA"/>
</dbReference>
<feature type="transmembrane region" description="Helical" evidence="1">
    <location>
        <begin position="12"/>
        <end position="33"/>
    </location>
</feature>
<keyword evidence="1" id="KW-0472">Membrane</keyword>
<accession>A0A2R6Y4M1</accession>
<gene>
    <name evidence="2" type="ORF">BSOLF_1183</name>
</gene>
<sequence>MRTIRGVCMKELMEGVSILLFILLAIGLVFKFARKKH</sequence>
<evidence type="ECO:0000313" key="2">
    <source>
        <dbReference type="EMBL" id="PTQ57639.1"/>
    </source>
</evidence>
<organism evidence="2 3">
    <name type="scientific">Candidatus Carbonibacillus altaicus</name>
    <dbReference type="NCBI Taxonomy" id="2163959"/>
    <lineage>
        <taxon>Bacteria</taxon>
        <taxon>Bacillati</taxon>
        <taxon>Bacillota</taxon>
        <taxon>Bacilli</taxon>
        <taxon>Bacillales</taxon>
        <taxon>Candidatus Carbonibacillus</taxon>
    </lineage>
</organism>
<comment type="caution">
    <text evidence="2">The sequence shown here is derived from an EMBL/GenBank/DDBJ whole genome shotgun (WGS) entry which is preliminary data.</text>
</comment>
<keyword evidence="1" id="KW-0812">Transmembrane</keyword>
<reference evidence="3" key="1">
    <citation type="journal article" date="2018" name="Sci. Rep.">
        <title>Lignite coal burning seam in the remote Altai Mountains harbors a hydrogen-driven thermophilic microbial community.</title>
        <authorList>
            <person name="Kadnikov V.V."/>
            <person name="Mardanov A.V."/>
            <person name="Ivasenko D.A."/>
            <person name="Antsiferov D.V."/>
            <person name="Beletsky A.V."/>
            <person name="Karnachuk O.V."/>
            <person name="Ravin N.V."/>
        </authorList>
    </citation>
    <scope>NUCLEOTIDE SEQUENCE [LARGE SCALE GENOMIC DNA]</scope>
</reference>
<keyword evidence="1" id="KW-1133">Transmembrane helix</keyword>
<name>A0A2R6Y4M1_9BACL</name>
<dbReference type="AlphaFoldDB" id="A0A2R6Y4M1"/>
<dbReference type="Proteomes" id="UP000244338">
    <property type="component" value="Unassembled WGS sequence"/>
</dbReference>